<accession>A0A8I2YPU9</accession>
<dbReference type="PANTHER" id="PTHR42679">
    <property type="entry name" value="S-METHYL-5'-THIOADENOSINE PHOSPHORYLASE"/>
    <property type="match status" value="1"/>
</dbReference>
<dbReference type="GO" id="GO:0019509">
    <property type="term" value="P:L-methionine salvage from methylthioadenosine"/>
    <property type="evidence" value="ECO:0007669"/>
    <property type="project" value="UniProtKB-UniRule"/>
</dbReference>
<feature type="binding site" evidence="4">
    <location>
        <begin position="90"/>
        <end position="91"/>
    </location>
    <ligand>
        <name>phosphate</name>
        <dbReference type="ChEBI" id="CHEBI:43474"/>
    </ligand>
</feature>
<feature type="binding site" evidence="4">
    <location>
        <begin position="57"/>
        <end position="58"/>
    </location>
    <ligand>
        <name>phosphate</name>
        <dbReference type="ChEBI" id="CHEBI:43474"/>
    </ligand>
</feature>
<keyword evidence="1 4" id="KW-0328">Glycosyltransferase</keyword>
<dbReference type="PROSITE" id="PS01240">
    <property type="entry name" value="PNP_MTAP_2"/>
    <property type="match status" value="1"/>
</dbReference>
<dbReference type="UniPathway" id="UPA00904">
    <property type="reaction ID" value="UER00873"/>
</dbReference>
<evidence type="ECO:0000256" key="4">
    <source>
        <dbReference type="HAMAP-Rule" id="MF_03155"/>
    </source>
</evidence>
<sequence length="325" mass="35366">MASENVLIGVIGGSGLYHLDNLTTIKTVNPETPWGYPSSPITICALPSGTRVAFVARHGKHHNISPSAVPSRANVAALKHLGVRAILAFSAVGSLREEIVPGHFALPTQIIDRTKGVRPASFFEGTSIVAHAAFGEPFSMRLVRWLEGAVARALGEEGRGVVLHRDKCIVCMEGPQFSTRAESVMYRAWGGDLINMSVLPEAKLAREAELGCVASFFLILETKLKFPRCDRYALIATATDYDSWRPHSEVVTASQVMQTLQANANTSRHVAAAILEDLHITAQGDLLSEERGSMAFSIMPKSADQKEEDIEKLAYILPEYFKPAN</sequence>
<dbReference type="Pfam" id="PF01048">
    <property type="entry name" value="PNP_UDP_1"/>
    <property type="match status" value="1"/>
</dbReference>
<dbReference type="GO" id="GO:0005829">
    <property type="term" value="C:cytosol"/>
    <property type="evidence" value="ECO:0007669"/>
    <property type="project" value="TreeGrafter"/>
</dbReference>
<dbReference type="Gene3D" id="3.40.50.1580">
    <property type="entry name" value="Nucleoside phosphorylase domain"/>
    <property type="match status" value="1"/>
</dbReference>
<evidence type="ECO:0000313" key="6">
    <source>
        <dbReference type="EMBL" id="KAG6375287.1"/>
    </source>
</evidence>
<evidence type="ECO:0000313" key="7">
    <source>
        <dbReference type="Proteomes" id="UP000683000"/>
    </source>
</evidence>
<dbReference type="OrthoDB" id="431409at2759"/>
<evidence type="ECO:0000259" key="5">
    <source>
        <dbReference type="Pfam" id="PF01048"/>
    </source>
</evidence>
<dbReference type="InterPro" id="IPR000845">
    <property type="entry name" value="Nucleoside_phosphorylase_d"/>
</dbReference>
<comment type="function">
    <text evidence="4">Catalyzes the reversible phosphorylation of S-methyl-5'-thioadenosine (MTA) to adenine and 5-methylthioribose-1-phosphate. Involved in the breakdown of MTA, a major by-product of polyamine biosynthesis. Responsible for the first step in the methionine salvage pathway after MTA has been generated from S-adenosylmethionine. Has broad substrate specificity with 6-aminopurine nucleosides as preferred substrates.</text>
</comment>
<dbReference type="Proteomes" id="UP000683000">
    <property type="component" value="Unassembled WGS sequence"/>
</dbReference>
<comment type="catalytic activity">
    <reaction evidence="4">
        <text>S-methyl-5'-thioadenosine + phosphate = 5-(methylsulfanyl)-alpha-D-ribose 1-phosphate + adenine</text>
        <dbReference type="Rhea" id="RHEA:11852"/>
        <dbReference type="ChEBI" id="CHEBI:16708"/>
        <dbReference type="ChEBI" id="CHEBI:17509"/>
        <dbReference type="ChEBI" id="CHEBI:43474"/>
        <dbReference type="ChEBI" id="CHEBI:58533"/>
        <dbReference type="EC" id="2.4.2.28"/>
    </reaction>
</comment>
<keyword evidence="4" id="KW-0539">Nucleus</keyword>
<name>A0A8I2YPU9_9AGAM</name>
<protein>
    <recommendedName>
        <fullName evidence="4">S-methyl-5'-thioadenosine phosphorylase</fullName>
        <ecNumber evidence="4">2.4.2.28</ecNumber>
    </recommendedName>
    <alternativeName>
        <fullName evidence="4">5'-methylthioadenosine phosphorylase</fullName>
        <shortName evidence="4">MTA phosphorylase</shortName>
        <shortName evidence="4">MTAP</shortName>
        <shortName evidence="4">MTAPase</shortName>
    </alternativeName>
</protein>
<feature type="binding site" evidence="4">
    <location>
        <position position="14"/>
    </location>
    <ligand>
        <name>phosphate</name>
        <dbReference type="ChEBI" id="CHEBI:43474"/>
    </ligand>
</feature>
<feature type="binding site" evidence="4">
    <location>
        <position position="197"/>
    </location>
    <ligand>
        <name>phosphate</name>
        <dbReference type="ChEBI" id="CHEBI:43474"/>
    </ligand>
</feature>
<dbReference type="EMBL" id="JAGFBS010000015">
    <property type="protein sequence ID" value="KAG6375287.1"/>
    <property type="molecule type" value="Genomic_DNA"/>
</dbReference>
<dbReference type="InterPro" id="IPR035994">
    <property type="entry name" value="Nucleoside_phosphorylase_sf"/>
</dbReference>
<feature type="domain" description="Nucleoside phosphorylase" evidence="5">
    <location>
        <begin position="8"/>
        <end position="218"/>
    </location>
</feature>
<dbReference type="InterPro" id="IPR010044">
    <property type="entry name" value="MTAP"/>
</dbReference>
<comment type="pathway">
    <text evidence="4">Amino-acid biosynthesis; L-methionine biosynthesis via salvage pathway; S-methyl-5-thio-alpha-D-ribose 1-phosphate from S-methyl-5'-thioadenosine (phosphorylase route): step 1/1.</text>
</comment>
<dbReference type="GO" id="GO:0017061">
    <property type="term" value="F:S-methyl-5-thioadenosine phosphorylase activity"/>
    <property type="evidence" value="ECO:0007669"/>
    <property type="project" value="UniProtKB-UniRule"/>
</dbReference>
<feature type="site" description="Important for substrate specificity" evidence="4">
    <location>
        <position position="253"/>
    </location>
</feature>
<proteinExistence type="inferred from homology"/>
<keyword evidence="7" id="KW-1185">Reference proteome</keyword>
<evidence type="ECO:0000256" key="2">
    <source>
        <dbReference type="ARBA" id="ARBA00022679"/>
    </source>
</evidence>
<dbReference type="AlphaFoldDB" id="A0A8I2YPU9"/>
<dbReference type="GO" id="GO:0005634">
    <property type="term" value="C:nucleus"/>
    <property type="evidence" value="ECO:0007669"/>
    <property type="project" value="UniProtKB-SubCell"/>
</dbReference>
<feature type="binding site" evidence="4">
    <location>
        <begin position="240"/>
        <end position="242"/>
    </location>
    <ligand>
        <name>substrate</name>
    </ligand>
</feature>
<keyword evidence="4" id="KW-0963">Cytoplasm</keyword>
<evidence type="ECO:0000256" key="3">
    <source>
        <dbReference type="ARBA" id="ARBA00022726"/>
    </source>
</evidence>
<organism evidence="6 7">
    <name type="scientific">Boletus reticuloceps</name>
    <dbReference type="NCBI Taxonomy" id="495285"/>
    <lineage>
        <taxon>Eukaryota</taxon>
        <taxon>Fungi</taxon>
        <taxon>Dikarya</taxon>
        <taxon>Basidiomycota</taxon>
        <taxon>Agaricomycotina</taxon>
        <taxon>Agaricomycetes</taxon>
        <taxon>Agaricomycetidae</taxon>
        <taxon>Boletales</taxon>
        <taxon>Boletineae</taxon>
        <taxon>Boletaceae</taxon>
        <taxon>Boletoideae</taxon>
        <taxon>Boletus</taxon>
    </lineage>
</organism>
<dbReference type="InterPro" id="IPR018099">
    <property type="entry name" value="Purine_phosphorylase-2_CS"/>
</dbReference>
<keyword evidence="2 4" id="KW-0808">Transferase</keyword>
<dbReference type="HAMAP" id="MF_01963">
    <property type="entry name" value="MTAP"/>
    <property type="match status" value="1"/>
</dbReference>
<feature type="binding site" evidence="4">
    <location>
        <position position="196"/>
    </location>
    <ligand>
        <name>substrate</name>
    </ligand>
</feature>
<feature type="site" description="Important for substrate specificity" evidence="4">
    <location>
        <position position="178"/>
    </location>
</feature>
<evidence type="ECO:0000256" key="1">
    <source>
        <dbReference type="ARBA" id="ARBA00022676"/>
    </source>
</evidence>
<comment type="subunit">
    <text evidence="4">Homotrimer.</text>
</comment>
<dbReference type="CDD" id="cd09010">
    <property type="entry name" value="MTAP_SsMTAPII_like_MTIP"/>
    <property type="match status" value="1"/>
</dbReference>
<comment type="similarity">
    <text evidence="4">Belongs to the PNP/MTAP phosphorylase family. MTAP subfamily.</text>
</comment>
<dbReference type="SUPFAM" id="SSF53167">
    <property type="entry name" value="Purine and uridine phosphorylases"/>
    <property type="match status" value="1"/>
</dbReference>
<dbReference type="PANTHER" id="PTHR42679:SF2">
    <property type="entry name" value="S-METHYL-5'-THIOADENOSINE PHOSPHORYLASE"/>
    <property type="match status" value="1"/>
</dbReference>
<dbReference type="EC" id="2.4.2.28" evidence="4"/>
<dbReference type="GO" id="GO:0006166">
    <property type="term" value="P:purine ribonucleoside salvage"/>
    <property type="evidence" value="ECO:0007669"/>
    <property type="project" value="UniProtKB-KW"/>
</dbReference>
<comment type="subcellular location">
    <subcellularLocation>
        <location evidence="4">Cytoplasm</location>
    </subcellularLocation>
    <subcellularLocation>
        <location evidence="4">Nucleus</location>
    </subcellularLocation>
</comment>
<reference evidence="6" key="1">
    <citation type="submission" date="2021-03" db="EMBL/GenBank/DDBJ databases">
        <title>Evolutionary innovations through gain and loss of genes in the ectomycorrhizal Boletales.</title>
        <authorList>
            <person name="Wu G."/>
            <person name="Miyauchi S."/>
            <person name="Morin E."/>
            <person name="Yang Z.-L."/>
            <person name="Xu J."/>
            <person name="Martin F.M."/>
        </authorList>
    </citation>
    <scope>NUCLEOTIDE SEQUENCE</scope>
    <source>
        <strain evidence="6">BR01</strain>
    </source>
</reference>
<keyword evidence="3 4" id="KW-0660">Purine salvage</keyword>
<comment type="caution">
    <text evidence="6">The sequence shown here is derived from an EMBL/GenBank/DDBJ whole genome shotgun (WGS) entry which is preliminary data.</text>
</comment>
<gene>
    <name evidence="6" type="ORF">JVT61DRAFT_3509</name>
</gene>